<dbReference type="RefSeq" id="WP_147053136.1">
    <property type="nucleotide sequence ID" value="NZ_CP042437.1"/>
</dbReference>
<feature type="signal peptide" evidence="1">
    <location>
        <begin position="1"/>
        <end position="21"/>
    </location>
</feature>
<proteinExistence type="predicted"/>
<dbReference type="Proteomes" id="UP000321362">
    <property type="component" value="Chromosome"/>
</dbReference>
<feature type="chain" id="PRO_5023061589" description="Lipocalin-like domain-containing protein" evidence="1">
    <location>
        <begin position="22"/>
        <end position="138"/>
    </location>
</feature>
<dbReference type="OrthoDB" id="1118927at2"/>
<gene>
    <name evidence="2" type="ORF">FSB76_08335</name>
</gene>
<dbReference type="KEGG" id="mgk:FSB76_08335"/>
<dbReference type="AlphaFoldDB" id="A0A5B8VXB2"/>
<evidence type="ECO:0008006" key="4">
    <source>
        <dbReference type="Google" id="ProtNLM"/>
    </source>
</evidence>
<evidence type="ECO:0000313" key="3">
    <source>
        <dbReference type="Proteomes" id="UP000321362"/>
    </source>
</evidence>
<dbReference type="PROSITE" id="PS51257">
    <property type="entry name" value="PROKAR_LIPOPROTEIN"/>
    <property type="match status" value="1"/>
</dbReference>
<protein>
    <recommendedName>
        <fullName evidence="4">Lipocalin-like domain-containing protein</fullName>
    </recommendedName>
</protein>
<name>A0A5B8VXB2_9SPHI</name>
<evidence type="ECO:0000256" key="1">
    <source>
        <dbReference type="SAM" id="SignalP"/>
    </source>
</evidence>
<sequence>MRYFILLFAALVLCSVSSCNKDGLPVPASTQITGSWRWVKSVGGIAGVTLTPQSLGYSFTQVYGADSTFKMYKKDSLTLSGKFSITRNYKYSATETFDLLKINNQNPTAFIIRNDTLYQNDVFISDGFSTVYVRIRPD</sequence>
<keyword evidence="1" id="KW-0732">Signal</keyword>
<reference evidence="2 3" key="1">
    <citation type="journal article" date="2013" name="J. Microbiol.">
        <title>Mucilaginibacter ginsenosidivorax sp. nov., with ginsenoside converting activity isolated from sediment.</title>
        <authorList>
            <person name="Kim J.K."/>
            <person name="Choi T.E."/>
            <person name="Liu Q.M."/>
            <person name="Park H.Y."/>
            <person name="Yi T.H."/>
            <person name="Yoon M.H."/>
            <person name="Kim S.C."/>
            <person name="Im W.T."/>
        </authorList>
    </citation>
    <scope>NUCLEOTIDE SEQUENCE [LARGE SCALE GENOMIC DNA]</scope>
    <source>
        <strain evidence="2 3">KHI28</strain>
    </source>
</reference>
<dbReference type="EMBL" id="CP042437">
    <property type="protein sequence ID" value="QEC75953.1"/>
    <property type="molecule type" value="Genomic_DNA"/>
</dbReference>
<organism evidence="2 3">
    <name type="scientific">Mucilaginibacter ginsenosidivorax</name>
    <dbReference type="NCBI Taxonomy" id="862126"/>
    <lineage>
        <taxon>Bacteria</taxon>
        <taxon>Pseudomonadati</taxon>
        <taxon>Bacteroidota</taxon>
        <taxon>Sphingobacteriia</taxon>
        <taxon>Sphingobacteriales</taxon>
        <taxon>Sphingobacteriaceae</taxon>
        <taxon>Mucilaginibacter</taxon>
    </lineage>
</organism>
<keyword evidence="3" id="KW-1185">Reference proteome</keyword>
<evidence type="ECO:0000313" key="2">
    <source>
        <dbReference type="EMBL" id="QEC75953.1"/>
    </source>
</evidence>
<accession>A0A5B8VXB2</accession>